<feature type="region of interest" description="Disordered" evidence="4">
    <location>
        <begin position="116"/>
        <end position="155"/>
    </location>
</feature>
<dbReference type="PROSITE" id="PS00678">
    <property type="entry name" value="WD_REPEATS_1"/>
    <property type="match status" value="1"/>
</dbReference>
<keyword evidence="2" id="KW-0677">Repeat</keyword>
<dbReference type="AlphaFoldDB" id="A0A8S1D751"/>
<evidence type="ECO:0000313" key="5">
    <source>
        <dbReference type="EMBL" id="CAB3376754.1"/>
    </source>
</evidence>
<dbReference type="OrthoDB" id="190105at2759"/>
<keyword evidence="1 3" id="KW-0853">WD repeat</keyword>
<dbReference type="SMART" id="SM00320">
    <property type="entry name" value="WD40"/>
    <property type="match status" value="5"/>
</dbReference>
<accession>A0A8S1D751</accession>
<dbReference type="InterPro" id="IPR019775">
    <property type="entry name" value="WD40_repeat_CS"/>
</dbReference>
<feature type="region of interest" description="Disordered" evidence="4">
    <location>
        <begin position="1"/>
        <end position="87"/>
    </location>
</feature>
<evidence type="ECO:0000313" key="6">
    <source>
        <dbReference type="Proteomes" id="UP000494165"/>
    </source>
</evidence>
<reference evidence="5 6" key="1">
    <citation type="submission" date="2020-04" db="EMBL/GenBank/DDBJ databases">
        <authorList>
            <person name="Alioto T."/>
            <person name="Alioto T."/>
            <person name="Gomez Garrido J."/>
        </authorList>
    </citation>
    <scope>NUCLEOTIDE SEQUENCE [LARGE SCALE GENOMIC DNA]</scope>
</reference>
<dbReference type="PANTHER" id="PTHR44019">
    <property type="entry name" value="WD REPEAT-CONTAINING PROTEIN 55"/>
    <property type="match status" value="1"/>
</dbReference>
<feature type="repeat" description="WD" evidence="3">
    <location>
        <begin position="239"/>
        <end position="268"/>
    </location>
</feature>
<dbReference type="InterPro" id="IPR050505">
    <property type="entry name" value="WDR55/POC1"/>
</dbReference>
<dbReference type="PANTHER" id="PTHR44019:SF8">
    <property type="entry name" value="POC1 CENTRIOLAR PROTEIN HOMOLOG"/>
    <property type="match status" value="1"/>
</dbReference>
<dbReference type="InterPro" id="IPR001680">
    <property type="entry name" value="WD40_rpt"/>
</dbReference>
<evidence type="ECO:0000256" key="1">
    <source>
        <dbReference type="ARBA" id="ARBA00022574"/>
    </source>
</evidence>
<protein>
    <recommendedName>
        <fullName evidence="7">Anaphase-promoting complex subunit 4 WD40 domain-containing protein</fullName>
    </recommendedName>
</protein>
<dbReference type="Proteomes" id="UP000494165">
    <property type="component" value="Unassembled WGS sequence"/>
</dbReference>
<feature type="repeat" description="WD" evidence="3">
    <location>
        <begin position="178"/>
        <end position="217"/>
    </location>
</feature>
<evidence type="ECO:0000256" key="2">
    <source>
        <dbReference type="ARBA" id="ARBA00022737"/>
    </source>
</evidence>
<dbReference type="SUPFAM" id="SSF50978">
    <property type="entry name" value="WD40 repeat-like"/>
    <property type="match status" value="1"/>
</dbReference>
<dbReference type="InterPro" id="IPR015943">
    <property type="entry name" value="WD40/YVTN_repeat-like_dom_sf"/>
</dbReference>
<keyword evidence="6" id="KW-1185">Reference proteome</keyword>
<feature type="compositionally biased region" description="Basic and acidic residues" evidence="4">
    <location>
        <begin position="43"/>
        <end position="58"/>
    </location>
</feature>
<comment type="caution">
    <text evidence="5">The sequence shown here is derived from an EMBL/GenBank/DDBJ whole genome shotgun (WGS) entry which is preliminary data.</text>
</comment>
<dbReference type="Pfam" id="PF00400">
    <property type="entry name" value="WD40"/>
    <property type="match status" value="2"/>
</dbReference>
<evidence type="ECO:0000256" key="4">
    <source>
        <dbReference type="SAM" id="MobiDB-lite"/>
    </source>
</evidence>
<gene>
    <name evidence="5" type="ORF">CLODIP_2_CD09126</name>
</gene>
<feature type="compositionally biased region" description="Acidic residues" evidence="4">
    <location>
        <begin position="495"/>
        <end position="509"/>
    </location>
</feature>
<dbReference type="Gene3D" id="2.130.10.10">
    <property type="entry name" value="YVTN repeat-like/Quinoprotein amine dehydrogenase"/>
    <property type="match status" value="2"/>
</dbReference>
<feature type="region of interest" description="Disordered" evidence="4">
    <location>
        <begin position="489"/>
        <end position="521"/>
    </location>
</feature>
<feature type="compositionally biased region" description="Polar residues" evidence="4">
    <location>
        <begin position="74"/>
        <end position="83"/>
    </location>
</feature>
<proteinExistence type="predicted"/>
<organism evidence="5 6">
    <name type="scientific">Cloeon dipterum</name>
    <dbReference type="NCBI Taxonomy" id="197152"/>
    <lineage>
        <taxon>Eukaryota</taxon>
        <taxon>Metazoa</taxon>
        <taxon>Ecdysozoa</taxon>
        <taxon>Arthropoda</taxon>
        <taxon>Hexapoda</taxon>
        <taxon>Insecta</taxon>
        <taxon>Pterygota</taxon>
        <taxon>Palaeoptera</taxon>
        <taxon>Ephemeroptera</taxon>
        <taxon>Pisciforma</taxon>
        <taxon>Baetidae</taxon>
        <taxon>Cloeon</taxon>
    </lineage>
</organism>
<dbReference type="InterPro" id="IPR036322">
    <property type="entry name" value="WD40_repeat_dom_sf"/>
</dbReference>
<sequence length="521" mass="57577">MKRSSSDTVDEIPWTDVQQEPAKKPKPDNVCIAIEPVGVSEVENGHKNGGENGHHNGDSGESNGTQHEIRFSSLEESNPSLTEVENGAGDLLYTEVIETTTEAVEETDKVDWVEISDAGEDCEKNEENSQLDEDESMDLRVSEEKESESEGAAVSKSFVKLPPKEGTWEQRLISIHELPGHSFKINAVDMVGNILVSASDDTTVKAWNLETKAEICTFSGHKEPVTAVQILDLAASRELSEDGHVVISGSTDCYIKIWLAPSGKEIKSIYTYNPISCVAYIPSEALIVTGTKGGKLELFDAKTGKPLHSELPFDLPVVSMKVCGDMIICGDPQGRLQVWILRERKLIFKRTSNSMETSRLSLAGIDFYGSSNIIAGLLSGSIKKMSWTNGSVVKMRRGNKDRVDALQVVNELMVYTTSTKDKSYLHFYNLPSNIYLGSAEGHCQMTNVAAVRKDGHWHVATGGEKLQLWVYNGLDQQQKRDGMVEMFLQPQSESQVDESDSEEEEEEVVKDEKSNSWCSVM</sequence>
<name>A0A8S1D751_9INSE</name>
<dbReference type="EMBL" id="CADEPI010000132">
    <property type="protein sequence ID" value="CAB3376754.1"/>
    <property type="molecule type" value="Genomic_DNA"/>
</dbReference>
<dbReference type="PROSITE" id="PS50082">
    <property type="entry name" value="WD_REPEATS_2"/>
    <property type="match status" value="2"/>
</dbReference>
<dbReference type="PROSITE" id="PS50294">
    <property type="entry name" value="WD_REPEATS_REGION"/>
    <property type="match status" value="1"/>
</dbReference>
<evidence type="ECO:0000256" key="3">
    <source>
        <dbReference type="PROSITE-ProRule" id="PRU00221"/>
    </source>
</evidence>
<evidence type="ECO:0008006" key="7">
    <source>
        <dbReference type="Google" id="ProtNLM"/>
    </source>
</evidence>